<dbReference type="EC" id="1.7.99.4" evidence="16"/>
<evidence type="ECO:0000256" key="1">
    <source>
        <dbReference type="ARBA" id="ARBA00004651"/>
    </source>
</evidence>
<dbReference type="GO" id="GO:0019645">
    <property type="term" value="P:anaerobic electron transport chain"/>
    <property type="evidence" value="ECO:0007669"/>
    <property type="project" value="TreeGrafter"/>
</dbReference>
<keyword evidence="3" id="KW-1003">Cell membrane</keyword>
<feature type="transmembrane region" description="Helical" evidence="14">
    <location>
        <begin position="120"/>
        <end position="143"/>
    </location>
</feature>
<dbReference type="InterPro" id="IPR051936">
    <property type="entry name" value="Heme-iron_electron_transfer"/>
</dbReference>
<dbReference type="SUPFAM" id="SSF103501">
    <property type="entry name" value="Respiratory nitrate reductase 1 gamma chain"/>
    <property type="match status" value="1"/>
</dbReference>
<feature type="transmembrane region" description="Helical" evidence="14">
    <location>
        <begin position="47"/>
        <end position="71"/>
    </location>
</feature>
<organism evidence="16 17">
    <name type="scientific">Candidatus Desulfolinea nitratireducens</name>
    <dbReference type="NCBI Taxonomy" id="2841698"/>
    <lineage>
        <taxon>Bacteria</taxon>
        <taxon>Bacillati</taxon>
        <taxon>Chloroflexota</taxon>
        <taxon>Anaerolineae</taxon>
        <taxon>Anaerolineales</taxon>
        <taxon>Anaerolineales incertae sedis</taxon>
        <taxon>Candidatus Desulfolinea</taxon>
    </lineage>
</organism>
<feature type="transmembrane region" description="Helical" evidence="14">
    <location>
        <begin position="6"/>
        <end position="26"/>
    </location>
</feature>
<evidence type="ECO:0000256" key="7">
    <source>
        <dbReference type="ARBA" id="ARBA00022982"/>
    </source>
</evidence>
<feature type="domain" description="NarG-like" evidence="15">
    <location>
        <begin position="4"/>
        <end position="219"/>
    </location>
</feature>
<evidence type="ECO:0000256" key="3">
    <source>
        <dbReference type="ARBA" id="ARBA00022475"/>
    </source>
</evidence>
<keyword evidence="4 13" id="KW-0349">Heme</keyword>
<evidence type="ECO:0000256" key="10">
    <source>
        <dbReference type="ARBA" id="ARBA00023004"/>
    </source>
</evidence>
<proteinExistence type="predicted"/>
<dbReference type="GO" id="GO:0046872">
    <property type="term" value="F:metal ion binding"/>
    <property type="evidence" value="ECO:0007669"/>
    <property type="project" value="UniProtKB-KW"/>
</dbReference>
<dbReference type="GO" id="GO:0020037">
    <property type="term" value="F:heme binding"/>
    <property type="evidence" value="ECO:0007669"/>
    <property type="project" value="TreeGrafter"/>
</dbReference>
<dbReference type="GO" id="GO:0042128">
    <property type="term" value="P:nitrate assimilation"/>
    <property type="evidence" value="ECO:0007669"/>
    <property type="project" value="UniProtKB-KW"/>
</dbReference>
<gene>
    <name evidence="16" type="primary">narI</name>
    <name evidence="16" type="ORF">H8E29_10445</name>
</gene>
<evidence type="ECO:0000256" key="2">
    <source>
        <dbReference type="ARBA" id="ARBA00022448"/>
    </source>
</evidence>
<comment type="subcellular location">
    <subcellularLocation>
        <location evidence="1">Cell membrane</location>
        <topology evidence="1">Multi-pass membrane protein</topology>
    </subcellularLocation>
</comment>
<dbReference type="InterPro" id="IPR036197">
    <property type="entry name" value="NarG-like_sf"/>
</dbReference>
<feature type="binding site" description="axial binding residue" evidence="13">
    <location>
        <position position="183"/>
    </location>
    <ligand>
        <name>heme b</name>
        <dbReference type="ChEBI" id="CHEBI:60344"/>
        <label>1</label>
    </ligand>
    <ligandPart>
        <name>Fe</name>
        <dbReference type="ChEBI" id="CHEBI:18248"/>
    </ligandPart>
</feature>
<evidence type="ECO:0000256" key="8">
    <source>
        <dbReference type="ARBA" id="ARBA00022989"/>
    </source>
</evidence>
<dbReference type="AlphaFoldDB" id="A0A8J6NHZ8"/>
<name>A0A8J6NHZ8_9CHLR</name>
<protein>
    <submittedName>
        <fullName evidence="16">Respiratory nitrate reductase subunit gamma</fullName>
        <ecNumber evidence="16">1.7.99.4</ecNumber>
    </submittedName>
</protein>
<keyword evidence="5 14" id="KW-0812">Transmembrane</keyword>
<keyword evidence="10 13" id="KW-0408">Iron</keyword>
<keyword evidence="11" id="KW-0534">Nitrate assimilation</keyword>
<dbReference type="Proteomes" id="UP000614469">
    <property type="component" value="Unassembled WGS sequence"/>
</dbReference>
<evidence type="ECO:0000259" key="15">
    <source>
        <dbReference type="Pfam" id="PF02665"/>
    </source>
</evidence>
<sequence length="228" mass="26456">MDWNQLFFVLIPYISVTLFIAVTIYRSIFRPFTVSSLSSQLLERKKLYWGSVPFHYGIVLILLTHLLALIFPKALLLWNAVPIRLYLLEISGLALGLWALAGVVLLIYRRISVAYIRKVTTPMDIVVLLLTLVSIITGVLTAVGYRFGSTWFTGVFTPYLWSILTLQPRPELVAPLPWLIQLHVLNNFILLAVFPFSRLVHILTWPLHYLFRPWQIVIWVRERRQLAE</sequence>
<reference evidence="16 17" key="1">
    <citation type="submission" date="2020-08" db="EMBL/GenBank/DDBJ databases">
        <title>Bridging the membrane lipid divide: bacteria of the FCB group superphylum have the potential to synthesize archaeal ether lipids.</title>
        <authorList>
            <person name="Villanueva L."/>
            <person name="Von Meijenfeldt F.A.B."/>
            <person name="Westbye A.B."/>
            <person name="Yadav S."/>
            <person name="Hopmans E.C."/>
            <person name="Dutilh B.E."/>
            <person name="Sinninghe Damste J.S."/>
        </authorList>
    </citation>
    <scope>NUCLEOTIDE SEQUENCE [LARGE SCALE GENOMIC DNA]</scope>
    <source>
        <strain evidence="16">NIOZ-UU36</strain>
    </source>
</reference>
<keyword evidence="6" id="KW-0479">Metal-binding</keyword>
<dbReference type="GO" id="GO:0008940">
    <property type="term" value="F:nitrate reductase activity"/>
    <property type="evidence" value="ECO:0007669"/>
    <property type="project" value="InterPro"/>
</dbReference>
<dbReference type="PANTHER" id="PTHR30598">
    <property type="entry name" value="NITRATE REDUCTASE PRIVATE CHAPERONE, REDOX ENZYME MATURATION PROTEIN REMP FAMILY"/>
    <property type="match status" value="1"/>
</dbReference>
<dbReference type="NCBIfam" id="TIGR00351">
    <property type="entry name" value="narI"/>
    <property type="match status" value="1"/>
</dbReference>
<dbReference type="Pfam" id="PF02665">
    <property type="entry name" value="Nitrate_red_gam"/>
    <property type="match status" value="1"/>
</dbReference>
<evidence type="ECO:0000256" key="9">
    <source>
        <dbReference type="ARBA" id="ARBA00023002"/>
    </source>
</evidence>
<feature type="binding site" description="axial binding residue" evidence="13">
    <location>
        <position position="65"/>
    </location>
    <ligand>
        <name>heme b</name>
        <dbReference type="ChEBI" id="CHEBI:60344"/>
        <label>1</label>
    </ligand>
    <ligandPart>
        <name>Fe</name>
        <dbReference type="ChEBI" id="CHEBI:18248"/>
    </ligandPart>
</feature>
<evidence type="ECO:0000256" key="6">
    <source>
        <dbReference type="ARBA" id="ARBA00022723"/>
    </source>
</evidence>
<evidence type="ECO:0000256" key="11">
    <source>
        <dbReference type="ARBA" id="ARBA00023063"/>
    </source>
</evidence>
<evidence type="ECO:0000256" key="4">
    <source>
        <dbReference type="ARBA" id="ARBA00022617"/>
    </source>
</evidence>
<evidence type="ECO:0000256" key="13">
    <source>
        <dbReference type="PIRSR" id="PIRSR603816-1"/>
    </source>
</evidence>
<comment type="caution">
    <text evidence="16">The sequence shown here is derived from an EMBL/GenBank/DDBJ whole genome shotgun (WGS) entry which is preliminary data.</text>
</comment>
<dbReference type="Gene3D" id="1.20.950.20">
    <property type="entry name" value="Transmembrane di-heme cytochromes, Chain C"/>
    <property type="match status" value="1"/>
</dbReference>
<feature type="binding site" description="axial binding residue" evidence="13">
    <location>
        <position position="201"/>
    </location>
    <ligand>
        <name>heme b</name>
        <dbReference type="ChEBI" id="CHEBI:60344"/>
        <label>1</label>
    </ligand>
    <ligandPart>
        <name>Fe</name>
        <dbReference type="ChEBI" id="CHEBI:18248"/>
    </ligandPart>
</feature>
<keyword evidence="2" id="KW-0813">Transport</keyword>
<dbReference type="InterPro" id="IPR023234">
    <property type="entry name" value="NarG-like_domain"/>
</dbReference>
<feature type="binding site" description="axial binding residue" evidence="13">
    <location>
        <position position="55"/>
    </location>
    <ligand>
        <name>heme b</name>
        <dbReference type="ChEBI" id="CHEBI:60344"/>
        <label>1</label>
    </ligand>
    <ligandPart>
        <name>Fe</name>
        <dbReference type="ChEBI" id="CHEBI:18248"/>
    </ligandPart>
</feature>
<dbReference type="GO" id="GO:0009055">
    <property type="term" value="F:electron transfer activity"/>
    <property type="evidence" value="ECO:0007669"/>
    <property type="project" value="TreeGrafter"/>
</dbReference>
<evidence type="ECO:0000256" key="14">
    <source>
        <dbReference type="SAM" id="Phobius"/>
    </source>
</evidence>
<dbReference type="EMBL" id="JACNJN010000119">
    <property type="protein sequence ID" value="MBC8335676.1"/>
    <property type="molecule type" value="Genomic_DNA"/>
</dbReference>
<keyword evidence="9 16" id="KW-0560">Oxidoreductase</keyword>
<dbReference type="GO" id="GO:0005886">
    <property type="term" value="C:plasma membrane"/>
    <property type="evidence" value="ECO:0007669"/>
    <property type="project" value="UniProtKB-SubCell"/>
</dbReference>
<dbReference type="InterPro" id="IPR003816">
    <property type="entry name" value="Nitrate_red_gam"/>
</dbReference>
<dbReference type="PANTHER" id="PTHR30598:SF3">
    <property type="entry name" value="RESPIRATORY NITRATE REDUCTASE 1 GAMMA CHAIN"/>
    <property type="match status" value="1"/>
</dbReference>
<dbReference type="GO" id="GO:0009325">
    <property type="term" value="C:nitrate reductase complex"/>
    <property type="evidence" value="ECO:0007669"/>
    <property type="project" value="InterPro"/>
</dbReference>
<keyword evidence="7" id="KW-0249">Electron transport</keyword>
<evidence type="ECO:0000256" key="5">
    <source>
        <dbReference type="ARBA" id="ARBA00022692"/>
    </source>
</evidence>
<accession>A0A8J6NHZ8</accession>
<keyword evidence="12 14" id="KW-0472">Membrane</keyword>
<keyword evidence="8 14" id="KW-1133">Transmembrane helix</keyword>
<evidence type="ECO:0000256" key="12">
    <source>
        <dbReference type="ARBA" id="ARBA00023136"/>
    </source>
</evidence>
<feature type="transmembrane region" description="Helical" evidence="14">
    <location>
        <begin position="83"/>
        <end position="108"/>
    </location>
</feature>
<evidence type="ECO:0000313" key="16">
    <source>
        <dbReference type="EMBL" id="MBC8335676.1"/>
    </source>
</evidence>
<evidence type="ECO:0000313" key="17">
    <source>
        <dbReference type="Proteomes" id="UP000614469"/>
    </source>
</evidence>